<feature type="domain" description="BLUF" evidence="1">
    <location>
        <begin position="5"/>
        <end position="98"/>
    </location>
</feature>
<dbReference type="Pfam" id="PF04940">
    <property type="entry name" value="BLUF"/>
    <property type="match status" value="1"/>
</dbReference>
<dbReference type="EMBL" id="JACIEW010000016">
    <property type="protein sequence ID" value="MBB4054021.1"/>
    <property type="molecule type" value="Genomic_DNA"/>
</dbReference>
<dbReference type="GO" id="GO:0009882">
    <property type="term" value="F:blue light photoreceptor activity"/>
    <property type="evidence" value="ECO:0007669"/>
    <property type="project" value="InterPro"/>
</dbReference>
<dbReference type="Gene3D" id="3.30.70.100">
    <property type="match status" value="1"/>
</dbReference>
<dbReference type="RefSeq" id="WP_183312761.1">
    <property type="nucleotide sequence ID" value="NZ_JACIEW010000016.1"/>
</dbReference>
<dbReference type="GO" id="GO:0071949">
    <property type="term" value="F:FAD binding"/>
    <property type="evidence" value="ECO:0007669"/>
    <property type="project" value="InterPro"/>
</dbReference>
<dbReference type="PROSITE" id="PS50925">
    <property type="entry name" value="BLUF"/>
    <property type="match status" value="1"/>
</dbReference>
<protein>
    <recommendedName>
        <fullName evidence="1">BLUF domain-containing protein</fullName>
    </recommendedName>
</protein>
<dbReference type="SMART" id="SM01034">
    <property type="entry name" value="BLUF"/>
    <property type="match status" value="1"/>
</dbReference>
<proteinExistence type="predicted"/>
<comment type="caution">
    <text evidence="2">The sequence shown here is derived from an EMBL/GenBank/DDBJ whole genome shotgun (WGS) entry which is preliminary data.</text>
</comment>
<reference evidence="2 3" key="1">
    <citation type="submission" date="2020-08" db="EMBL/GenBank/DDBJ databases">
        <title>Genomic Encyclopedia of Type Strains, Phase IV (KMG-IV): sequencing the most valuable type-strain genomes for metagenomic binning, comparative biology and taxonomic classification.</title>
        <authorList>
            <person name="Goeker M."/>
        </authorList>
    </citation>
    <scope>NUCLEOTIDE SEQUENCE [LARGE SCALE GENOMIC DNA]</scope>
    <source>
        <strain evidence="2 3">DSM 23447</strain>
    </source>
</reference>
<dbReference type="Proteomes" id="UP000547011">
    <property type="component" value="Unassembled WGS sequence"/>
</dbReference>
<dbReference type="InterPro" id="IPR007024">
    <property type="entry name" value="BLUF_domain"/>
</dbReference>
<evidence type="ECO:0000259" key="1">
    <source>
        <dbReference type="PROSITE" id="PS50925"/>
    </source>
</evidence>
<evidence type="ECO:0000313" key="2">
    <source>
        <dbReference type="EMBL" id="MBB4054021.1"/>
    </source>
</evidence>
<organism evidence="2 3">
    <name type="scientific">Devosia subaequoris</name>
    <dbReference type="NCBI Taxonomy" id="395930"/>
    <lineage>
        <taxon>Bacteria</taxon>
        <taxon>Pseudomonadati</taxon>
        <taxon>Pseudomonadota</taxon>
        <taxon>Alphaproteobacteria</taxon>
        <taxon>Hyphomicrobiales</taxon>
        <taxon>Devosiaceae</taxon>
        <taxon>Devosia</taxon>
    </lineage>
</organism>
<sequence>MADALEFWSYVSTSQLLEETLPSALNDLVTAAQLKNERLAVTGVLLFTGAHFTQYLEGAPKELRELRQAIETDDRHRDVTTLSQGKISGRSAKQWLAYVQPSVYLDTAVRQAMSSLKTGSSAGVHKLLAILQEFGHLKN</sequence>
<evidence type="ECO:0000313" key="3">
    <source>
        <dbReference type="Proteomes" id="UP000547011"/>
    </source>
</evidence>
<gene>
    <name evidence="2" type="ORF">GGR20_003693</name>
</gene>
<keyword evidence="3" id="KW-1185">Reference proteome</keyword>
<dbReference type="SUPFAM" id="SSF54975">
    <property type="entry name" value="Acylphosphatase/BLUF domain-like"/>
    <property type="match status" value="1"/>
</dbReference>
<dbReference type="InterPro" id="IPR036046">
    <property type="entry name" value="Acylphosphatase-like_dom_sf"/>
</dbReference>
<accession>A0A7W6IRS4</accession>
<dbReference type="AlphaFoldDB" id="A0A7W6IRS4"/>
<name>A0A7W6IRS4_9HYPH</name>